<accession>A0A928V783</accession>
<feature type="transmembrane region" description="Helical" evidence="1">
    <location>
        <begin position="276"/>
        <end position="293"/>
    </location>
</feature>
<dbReference type="SUPFAM" id="SSF103481">
    <property type="entry name" value="Multidrug resistance efflux transporter EmrE"/>
    <property type="match status" value="1"/>
</dbReference>
<keyword evidence="1" id="KW-0812">Transmembrane</keyword>
<dbReference type="Pfam" id="PF00892">
    <property type="entry name" value="EamA"/>
    <property type="match status" value="1"/>
</dbReference>
<keyword evidence="1" id="KW-0472">Membrane</keyword>
<dbReference type="GO" id="GO:0016020">
    <property type="term" value="C:membrane"/>
    <property type="evidence" value="ECO:0007669"/>
    <property type="project" value="InterPro"/>
</dbReference>
<sequence length="296" mass="32380">MLWIPFTLMAAFTQALRNAQQKQLSVEVNAIGVTLARFIWALPLALLYLAVLHLILPAQLPTFTTRFIASISAAAVSQIIATTLMVMLFQRRSYAAGVGLAKSEALLAAMLGVVFFGVILGPVGWLGIAAGSLAIWLMKGKSQPGTLDITTLLLGLGSGLCFALTTLWVRDACHQLPLPFMHSAAWALVWSISIQVILLVSWLVWRDRATLQKLLQRPSLVFRISLTSSIASLCWFTAVNLEDVALVKTLGQIEVLFTLFLSRHWLKEQVSRRDKAGLLLILAGAVLVIWPSLPRG</sequence>
<organism evidence="3 4">
    <name type="scientific">Cellvibrio polysaccharolyticus</name>
    <dbReference type="NCBI Taxonomy" id="2082724"/>
    <lineage>
        <taxon>Bacteria</taxon>
        <taxon>Pseudomonadati</taxon>
        <taxon>Pseudomonadota</taxon>
        <taxon>Gammaproteobacteria</taxon>
        <taxon>Cellvibrionales</taxon>
        <taxon>Cellvibrionaceae</taxon>
        <taxon>Cellvibrio</taxon>
    </lineage>
</organism>
<evidence type="ECO:0000256" key="1">
    <source>
        <dbReference type="SAM" id="Phobius"/>
    </source>
</evidence>
<proteinExistence type="predicted"/>
<reference evidence="3" key="1">
    <citation type="submission" date="2018-07" db="EMBL/GenBank/DDBJ databases">
        <title>Genome assembly of strain Ka43.</title>
        <authorList>
            <person name="Kukolya J."/>
            <person name="Nagy I."/>
            <person name="Horvath B."/>
            <person name="Toth A."/>
        </authorList>
    </citation>
    <scope>NUCLEOTIDE SEQUENCE</scope>
    <source>
        <strain evidence="3">KB43</strain>
    </source>
</reference>
<evidence type="ECO:0000313" key="3">
    <source>
        <dbReference type="EMBL" id="MBE8717947.1"/>
    </source>
</evidence>
<dbReference type="EMBL" id="PRDL01000001">
    <property type="protein sequence ID" value="MBE8717947.1"/>
    <property type="molecule type" value="Genomic_DNA"/>
</dbReference>
<dbReference type="InterPro" id="IPR037185">
    <property type="entry name" value="EmrE-like"/>
</dbReference>
<comment type="caution">
    <text evidence="3">The sequence shown here is derived from an EMBL/GenBank/DDBJ whole genome shotgun (WGS) entry which is preliminary data.</text>
</comment>
<dbReference type="Proteomes" id="UP000652567">
    <property type="component" value="Unassembled WGS sequence"/>
</dbReference>
<evidence type="ECO:0000259" key="2">
    <source>
        <dbReference type="Pfam" id="PF00892"/>
    </source>
</evidence>
<feature type="transmembrane region" description="Helical" evidence="1">
    <location>
        <begin position="149"/>
        <end position="169"/>
    </location>
</feature>
<keyword evidence="4" id="KW-1185">Reference proteome</keyword>
<dbReference type="AlphaFoldDB" id="A0A928V783"/>
<feature type="domain" description="EamA" evidence="2">
    <location>
        <begin position="151"/>
        <end position="289"/>
    </location>
</feature>
<feature type="transmembrane region" description="Helical" evidence="1">
    <location>
        <begin position="184"/>
        <end position="205"/>
    </location>
</feature>
<feature type="transmembrane region" description="Helical" evidence="1">
    <location>
        <begin position="35"/>
        <end position="55"/>
    </location>
</feature>
<name>A0A928V783_9GAMM</name>
<feature type="transmembrane region" description="Helical" evidence="1">
    <location>
        <begin position="109"/>
        <end position="137"/>
    </location>
</feature>
<feature type="transmembrane region" description="Helical" evidence="1">
    <location>
        <begin position="67"/>
        <end position="89"/>
    </location>
</feature>
<gene>
    <name evidence="3" type="ORF">C4F51_12205</name>
</gene>
<protein>
    <submittedName>
        <fullName evidence="3">EamA family transporter</fullName>
    </submittedName>
</protein>
<dbReference type="RefSeq" id="WP_193910125.1">
    <property type="nucleotide sequence ID" value="NZ_PRDL01000001.1"/>
</dbReference>
<dbReference type="InterPro" id="IPR000620">
    <property type="entry name" value="EamA_dom"/>
</dbReference>
<evidence type="ECO:0000313" key="4">
    <source>
        <dbReference type="Proteomes" id="UP000652567"/>
    </source>
</evidence>
<keyword evidence="1" id="KW-1133">Transmembrane helix</keyword>